<protein>
    <submittedName>
        <fullName evidence="2">Uncharacterized protein</fullName>
    </submittedName>
</protein>
<feature type="region of interest" description="Disordered" evidence="1">
    <location>
        <begin position="89"/>
        <end position="205"/>
    </location>
</feature>
<feature type="compositionally biased region" description="Basic residues" evidence="1">
    <location>
        <begin position="402"/>
        <end position="411"/>
    </location>
</feature>
<name>A0A6A6RC50_9PEZI</name>
<feature type="compositionally biased region" description="Low complexity" evidence="1">
    <location>
        <begin position="368"/>
        <end position="388"/>
    </location>
</feature>
<sequence length="411" mass="45558">MPPRIAGHDRRPSRAYPEPVEEYEEEFGEHPGPNERLAQANQYLATEDIHSSRQFKRRLDLIERFILRKYPAEGLAFDRRLYNQVKTRVEGHKRQIRSLERAEPVAVHPGQLSETSESDSSSDEEMGRYRGLAREPEGFVSEPQHQAAVSTSAVVSGRRPSSAASKPKQPQGGPTRPRGGRREDVGIRTKLWEYGRDKDAPNEPEIWHADMPAILPFGETIYMAKVESDWIDKDLRRNGAGSRADPTANKGKGKGKATEAASASAKGKDRTRSTDLEKGNLITTSAPETKRPFPSLYDSGSSFKLPVLGGTQFSNLKEFVKENKKLFDLGPAIREFNRDKSRGGTDYKAGTYASRKALPKFDELGANLQKLRSGSSSSKRASAGSASQSKRKASLAPEGPHKKPRRGSVVY</sequence>
<feature type="compositionally biased region" description="Basic and acidic residues" evidence="1">
    <location>
        <begin position="1"/>
        <end position="12"/>
    </location>
</feature>
<dbReference type="OrthoDB" id="3779124at2759"/>
<organism evidence="2 3">
    <name type="scientific">Lophium mytilinum</name>
    <dbReference type="NCBI Taxonomy" id="390894"/>
    <lineage>
        <taxon>Eukaryota</taxon>
        <taxon>Fungi</taxon>
        <taxon>Dikarya</taxon>
        <taxon>Ascomycota</taxon>
        <taxon>Pezizomycotina</taxon>
        <taxon>Dothideomycetes</taxon>
        <taxon>Pleosporomycetidae</taxon>
        <taxon>Mytilinidiales</taxon>
        <taxon>Mytilinidiaceae</taxon>
        <taxon>Lophium</taxon>
    </lineage>
</organism>
<feature type="compositionally biased region" description="Low complexity" evidence="1">
    <location>
        <begin position="166"/>
        <end position="177"/>
    </location>
</feature>
<feature type="region of interest" description="Disordered" evidence="1">
    <location>
        <begin position="1"/>
        <end position="33"/>
    </location>
</feature>
<dbReference type="Proteomes" id="UP000799750">
    <property type="component" value="Unassembled WGS sequence"/>
</dbReference>
<feature type="compositionally biased region" description="Polar residues" evidence="1">
    <location>
        <begin position="143"/>
        <end position="154"/>
    </location>
</feature>
<gene>
    <name evidence="2" type="ORF">BU16DRAFT_555523</name>
</gene>
<proteinExistence type="predicted"/>
<dbReference type="EMBL" id="MU004182">
    <property type="protein sequence ID" value="KAF2501017.1"/>
    <property type="molecule type" value="Genomic_DNA"/>
</dbReference>
<evidence type="ECO:0000256" key="1">
    <source>
        <dbReference type="SAM" id="MobiDB-lite"/>
    </source>
</evidence>
<evidence type="ECO:0000313" key="2">
    <source>
        <dbReference type="EMBL" id="KAF2501017.1"/>
    </source>
</evidence>
<feature type="compositionally biased region" description="Basic and acidic residues" evidence="1">
    <location>
        <begin position="89"/>
        <end position="103"/>
    </location>
</feature>
<feature type="compositionally biased region" description="Basic and acidic residues" evidence="1">
    <location>
        <begin position="180"/>
        <end position="205"/>
    </location>
</feature>
<evidence type="ECO:0000313" key="3">
    <source>
        <dbReference type="Proteomes" id="UP000799750"/>
    </source>
</evidence>
<feature type="compositionally biased region" description="Basic and acidic residues" evidence="1">
    <location>
        <begin position="125"/>
        <end position="137"/>
    </location>
</feature>
<feature type="compositionally biased region" description="Basic and acidic residues" evidence="1">
    <location>
        <begin position="266"/>
        <end position="278"/>
    </location>
</feature>
<accession>A0A6A6RC50</accession>
<feature type="region of interest" description="Disordered" evidence="1">
    <location>
        <begin position="368"/>
        <end position="411"/>
    </location>
</feature>
<reference evidence="2" key="1">
    <citation type="journal article" date="2020" name="Stud. Mycol.">
        <title>101 Dothideomycetes genomes: a test case for predicting lifestyles and emergence of pathogens.</title>
        <authorList>
            <person name="Haridas S."/>
            <person name="Albert R."/>
            <person name="Binder M."/>
            <person name="Bloem J."/>
            <person name="Labutti K."/>
            <person name="Salamov A."/>
            <person name="Andreopoulos B."/>
            <person name="Baker S."/>
            <person name="Barry K."/>
            <person name="Bills G."/>
            <person name="Bluhm B."/>
            <person name="Cannon C."/>
            <person name="Castanera R."/>
            <person name="Culley D."/>
            <person name="Daum C."/>
            <person name="Ezra D."/>
            <person name="Gonzalez J."/>
            <person name="Henrissat B."/>
            <person name="Kuo A."/>
            <person name="Liang C."/>
            <person name="Lipzen A."/>
            <person name="Lutzoni F."/>
            <person name="Magnuson J."/>
            <person name="Mondo S."/>
            <person name="Nolan M."/>
            <person name="Ohm R."/>
            <person name="Pangilinan J."/>
            <person name="Park H.-J."/>
            <person name="Ramirez L."/>
            <person name="Alfaro M."/>
            <person name="Sun H."/>
            <person name="Tritt A."/>
            <person name="Yoshinaga Y."/>
            <person name="Zwiers L.-H."/>
            <person name="Turgeon B."/>
            <person name="Goodwin S."/>
            <person name="Spatafora J."/>
            <person name="Crous P."/>
            <person name="Grigoriev I."/>
        </authorList>
    </citation>
    <scope>NUCLEOTIDE SEQUENCE</scope>
    <source>
        <strain evidence="2">CBS 269.34</strain>
    </source>
</reference>
<dbReference type="AlphaFoldDB" id="A0A6A6RC50"/>
<feature type="region of interest" description="Disordered" evidence="1">
    <location>
        <begin position="236"/>
        <end position="294"/>
    </location>
</feature>
<keyword evidence="3" id="KW-1185">Reference proteome</keyword>